<evidence type="ECO:0000313" key="3">
    <source>
        <dbReference type="Proteomes" id="UP000001811"/>
    </source>
</evidence>
<keyword evidence="3" id="KW-1185">Reference proteome</keyword>
<dbReference type="EMBL" id="AAGW02002770">
    <property type="status" value="NOT_ANNOTATED_CDS"/>
    <property type="molecule type" value="Genomic_DNA"/>
</dbReference>
<dbReference type="Proteomes" id="UP000001811">
    <property type="component" value="Chromosome 13"/>
</dbReference>
<evidence type="ECO:0008006" key="4">
    <source>
        <dbReference type="Google" id="ProtNLM"/>
    </source>
</evidence>
<dbReference type="EMBL" id="AAGW02002777">
    <property type="status" value="NOT_ANNOTATED_CDS"/>
    <property type="molecule type" value="Genomic_DNA"/>
</dbReference>
<organism evidence="2 3">
    <name type="scientific">Oryctolagus cuniculus</name>
    <name type="common">Rabbit</name>
    <dbReference type="NCBI Taxonomy" id="9986"/>
    <lineage>
        <taxon>Eukaryota</taxon>
        <taxon>Metazoa</taxon>
        <taxon>Chordata</taxon>
        <taxon>Craniata</taxon>
        <taxon>Vertebrata</taxon>
        <taxon>Euteleostomi</taxon>
        <taxon>Mammalia</taxon>
        <taxon>Eutheria</taxon>
        <taxon>Euarchontoglires</taxon>
        <taxon>Glires</taxon>
        <taxon>Lagomorpha</taxon>
        <taxon>Leporidae</taxon>
        <taxon>Oryctolagus</taxon>
    </lineage>
</organism>
<dbReference type="EMBL" id="AAGW02002776">
    <property type="status" value="NOT_ANNOTATED_CDS"/>
    <property type="molecule type" value="Genomic_DNA"/>
</dbReference>
<dbReference type="EMBL" id="AAGW02002771">
    <property type="status" value="NOT_ANNOTATED_CDS"/>
    <property type="molecule type" value="Genomic_DNA"/>
</dbReference>
<keyword evidence="1" id="KW-0812">Transmembrane</keyword>
<evidence type="ECO:0000256" key="1">
    <source>
        <dbReference type="SAM" id="Phobius"/>
    </source>
</evidence>
<dbReference type="EMBL" id="AAGW02002772">
    <property type="status" value="NOT_ANNOTATED_CDS"/>
    <property type="molecule type" value="Genomic_DNA"/>
</dbReference>
<dbReference type="AlphaFoldDB" id="A0A5F9C712"/>
<dbReference type="EMBL" id="AAGW02002774">
    <property type="status" value="NOT_ANNOTATED_CDS"/>
    <property type="molecule type" value="Genomic_DNA"/>
</dbReference>
<reference evidence="2 3" key="1">
    <citation type="journal article" date="2011" name="Nature">
        <title>A high-resolution map of human evolutionary constraint using 29 mammals.</title>
        <authorList>
            <person name="Lindblad-Toh K."/>
            <person name="Garber M."/>
            <person name="Zuk O."/>
            <person name="Lin M.F."/>
            <person name="Parker B.J."/>
            <person name="Washietl S."/>
            <person name="Kheradpour P."/>
            <person name="Ernst J."/>
            <person name="Jordan G."/>
            <person name="Mauceli E."/>
            <person name="Ward L.D."/>
            <person name="Lowe C.B."/>
            <person name="Holloway A.K."/>
            <person name="Clamp M."/>
            <person name="Gnerre S."/>
            <person name="Alfoldi J."/>
            <person name="Beal K."/>
            <person name="Chang J."/>
            <person name="Clawson H."/>
            <person name="Cuff J."/>
            <person name="Di Palma F."/>
            <person name="Fitzgerald S."/>
            <person name="Flicek P."/>
            <person name="Guttman M."/>
            <person name="Hubisz M.J."/>
            <person name="Jaffe D.B."/>
            <person name="Jungreis I."/>
            <person name="Kent W.J."/>
            <person name="Kostka D."/>
            <person name="Lara M."/>
            <person name="Martins A.L."/>
            <person name="Massingham T."/>
            <person name="Moltke I."/>
            <person name="Raney B.J."/>
            <person name="Rasmussen M.D."/>
            <person name="Robinson J."/>
            <person name="Stark A."/>
            <person name="Vilella A.J."/>
            <person name="Wen J."/>
            <person name="Xie X."/>
            <person name="Zody M.C."/>
            <person name="Baldwin J."/>
            <person name="Bloom T."/>
            <person name="Chin C.W."/>
            <person name="Heiman D."/>
            <person name="Nicol R."/>
            <person name="Nusbaum C."/>
            <person name="Young S."/>
            <person name="Wilkinson J."/>
            <person name="Worley K.C."/>
            <person name="Kovar C.L."/>
            <person name="Muzny D.M."/>
            <person name="Gibbs R.A."/>
            <person name="Cree A."/>
            <person name="Dihn H.H."/>
            <person name="Fowler G."/>
            <person name="Jhangiani S."/>
            <person name="Joshi V."/>
            <person name="Lee S."/>
            <person name="Lewis L.R."/>
            <person name="Nazareth L.V."/>
            <person name="Okwuonu G."/>
            <person name="Santibanez J."/>
            <person name="Warren W.C."/>
            <person name="Mardis E.R."/>
            <person name="Weinstock G.M."/>
            <person name="Wilson R.K."/>
            <person name="Delehaunty K."/>
            <person name="Dooling D."/>
            <person name="Fronik C."/>
            <person name="Fulton L."/>
            <person name="Fulton B."/>
            <person name="Graves T."/>
            <person name="Minx P."/>
            <person name="Sodergren E."/>
            <person name="Birney E."/>
            <person name="Margulies E.H."/>
            <person name="Herrero J."/>
            <person name="Green E.D."/>
            <person name="Haussler D."/>
            <person name="Siepel A."/>
            <person name="Goldman N."/>
            <person name="Pollard K.S."/>
            <person name="Pedersen J.S."/>
            <person name="Lander E.S."/>
            <person name="Kellis M."/>
        </authorList>
    </citation>
    <scope>NUCLEOTIDE SEQUENCE [LARGE SCALE GENOMIC DNA]</scope>
    <source>
        <strain evidence="2 3">Thorbecke inbred</strain>
    </source>
</reference>
<reference evidence="2" key="3">
    <citation type="submission" date="2025-09" db="UniProtKB">
        <authorList>
            <consortium name="Ensembl"/>
        </authorList>
    </citation>
    <scope>IDENTIFICATION</scope>
    <source>
        <strain evidence="2">Thorbecke</strain>
    </source>
</reference>
<dbReference type="Gene3D" id="2.60.40.3120">
    <property type="match status" value="1"/>
</dbReference>
<dbReference type="Ensembl" id="ENSOCUT00000062371.1">
    <property type="protein sequence ID" value="ENSOCUP00000029328.1"/>
    <property type="gene ID" value="ENSOCUG00000037999.1"/>
</dbReference>
<dbReference type="EMBL" id="AAGW02002778">
    <property type="status" value="NOT_ANNOTATED_CDS"/>
    <property type="molecule type" value="Genomic_DNA"/>
</dbReference>
<dbReference type="InParanoid" id="A0A5F9C712"/>
<feature type="transmembrane region" description="Helical" evidence="1">
    <location>
        <begin position="193"/>
        <end position="213"/>
    </location>
</feature>
<dbReference type="EMBL" id="AAGW02002773">
    <property type="status" value="NOT_ANNOTATED_CDS"/>
    <property type="molecule type" value="Genomic_DNA"/>
</dbReference>
<feature type="transmembrane region" description="Helical" evidence="1">
    <location>
        <begin position="40"/>
        <end position="61"/>
    </location>
</feature>
<proteinExistence type="predicted"/>
<accession>A0A5F9C712</accession>
<reference evidence="2" key="2">
    <citation type="submission" date="2025-08" db="UniProtKB">
        <authorList>
            <consortium name="Ensembl"/>
        </authorList>
    </citation>
    <scope>IDENTIFICATION</scope>
    <source>
        <strain evidence="2">Thorbecke</strain>
    </source>
</reference>
<name>A0A5F9C712_RABIT</name>
<dbReference type="Bgee" id="ENSOCUG00000037999">
    <property type="expression patterns" value="Expressed in heart and 5 other cell types or tissues"/>
</dbReference>
<dbReference type="EMBL" id="AAGW02002779">
    <property type="status" value="NOT_ANNOTATED_CDS"/>
    <property type="molecule type" value="Genomic_DNA"/>
</dbReference>
<keyword evidence="1" id="KW-1133">Transmembrane helix</keyword>
<keyword evidence="1" id="KW-0472">Membrane</keyword>
<sequence>MMLSIFNHLYIFLYELDVKFLVIYKNISCHIYYINIFIYIYIYICVYIYILSINPFCFILLRDRVKRRESICYLLAHSPKPVIAGAGLGPNPRTQSSSPMFSRVSISRKLKTGSRAGIELRYSIVEGNLGRVDQVSEFEYDLFIRPDTCNPRFRVWFNFTVENVRESQVRNIMGCVKCGFGKKNMLLFSLRKIKIMAVLVIYSCYLLPMVVLFQ</sequence>
<protein>
    <recommendedName>
        <fullName evidence="4">Cytosolic carboxypeptidase N-terminal domain-containing protein</fullName>
    </recommendedName>
</protein>
<dbReference type="STRING" id="9986.ENSOCUP00000029328"/>
<evidence type="ECO:0000313" key="2">
    <source>
        <dbReference type="Ensembl" id="ENSOCUP00000029328.1"/>
    </source>
</evidence>
<dbReference type="EMBL" id="AAGW02002775">
    <property type="status" value="NOT_ANNOTATED_CDS"/>
    <property type="molecule type" value="Genomic_DNA"/>
</dbReference>